<reference evidence="1 2" key="2">
    <citation type="submission" date="2021-10" db="EMBL/GenBank/DDBJ databases">
        <authorList>
            <person name="Piombo E."/>
        </authorList>
    </citation>
    <scope>NUCLEOTIDE SEQUENCE [LARGE SCALE GENOMIC DNA]</scope>
</reference>
<accession>A0A9N9U795</accession>
<evidence type="ECO:0000313" key="1">
    <source>
        <dbReference type="EMBL" id="CAG9983338.1"/>
    </source>
</evidence>
<dbReference type="EMBL" id="CABFNO020001361">
    <property type="protein sequence ID" value="CAG9983338.1"/>
    <property type="molecule type" value="Genomic_DNA"/>
</dbReference>
<dbReference type="AlphaFoldDB" id="A0A9N9U795"/>
<organism evidence="1 2">
    <name type="scientific">Clonostachys byssicola</name>
    <dbReference type="NCBI Taxonomy" id="160290"/>
    <lineage>
        <taxon>Eukaryota</taxon>
        <taxon>Fungi</taxon>
        <taxon>Dikarya</taxon>
        <taxon>Ascomycota</taxon>
        <taxon>Pezizomycotina</taxon>
        <taxon>Sordariomycetes</taxon>
        <taxon>Hypocreomycetidae</taxon>
        <taxon>Hypocreales</taxon>
        <taxon>Bionectriaceae</taxon>
        <taxon>Clonostachys</taxon>
    </lineage>
</organism>
<reference evidence="2" key="1">
    <citation type="submission" date="2019-06" db="EMBL/GenBank/DDBJ databases">
        <authorList>
            <person name="Broberg M."/>
        </authorList>
    </citation>
    <scope>NUCLEOTIDE SEQUENCE [LARGE SCALE GENOMIC DNA]</scope>
</reference>
<comment type="caution">
    <text evidence="1">The sequence shown here is derived from an EMBL/GenBank/DDBJ whole genome shotgun (WGS) entry which is preliminary data.</text>
</comment>
<dbReference type="OrthoDB" id="4500473at2759"/>
<protein>
    <submittedName>
        <fullName evidence="1">Uncharacterized protein</fullName>
    </submittedName>
</protein>
<sequence length="238" mass="27172">MFGVRSPDLVPRYFDIPAEIPLDDEKRNPNNADGPFVLGTFLESLADPFKALNGGAHRVEIPAGHAYTHVRGLQTFEFSTRYAAGHDTPEIRFDCSTSSQLNVVCDRVETRYFNPKFFGRDMKQAELYMITGIKVAYGVRATATTELNLASIFGSDAKEFEHEIMPKMENAVILSYRANKYTLFRPSLLNRWQSRYLKHNGWMIRSEPILVGDDYATAIKKFKERNGPIWHLSEQQAQ</sequence>
<name>A0A9N9U795_9HYPO</name>
<evidence type="ECO:0000313" key="2">
    <source>
        <dbReference type="Proteomes" id="UP000754883"/>
    </source>
</evidence>
<proteinExistence type="predicted"/>
<dbReference type="Proteomes" id="UP000754883">
    <property type="component" value="Unassembled WGS sequence"/>
</dbReference>
<keyword evidence="2" id="KW-1185">Reference proteome</keyword>
<gene>
    <name evidence="1" type="ORF">CBYS24578_00010339</name>
</gene>